<evidence type="ECO:0000256" key="2">
    <source>
        <dbReference type="SAM" id="Phobius"/>
    </source>
</evidence>
<protein>
    <submittedName>
        <fullName evidence="3">Uncharacterized protein</fullName>
    </submittedName>
</protein>
<gene>
    <name evidence="3" type="ORF">B0H15DRAFT_956591</name>
</gene>
<keyword evidence="2" id="KW-0472">Membrane</keyword>
<comment type="caution">
    <text evidence="3">The sequence shown here is derived from an EMBL/GenBank/DDBJ whole genome shotgun (WGS) entry which is preliminary data.</text>
</comment>
<reference evidence="3" key="1">
    <citation type="submission" date="2023-03" db="EMBL/GenBank/DDBJ databases">
        <title>Massive genome expansion in bonnet fungi (Mycena s.s.) driven by repeated elements and novel gene families across ecological guilds.</title>
        <authorList>
            <consortium name="Lawrence Berkeley National Laboratory"/>
            <person name="Harder C.B."/>
            <person name="Miyauchi S."/>
            <person name="Viragh M."/>
            <person name="Kuo A."/>
            <person name="Thoen E."/>
            <person name="Andreopoulos B."/>
            <person name="Lu D."/>
            <person name="Skrede I."/>
            <person name="Drula E."/>
            <person name="Henrissat B."/>
            <person name="Morin E."/>
            <person name="Kohler A."/>
            <person name="Barry K."/>
            <person name="LaButti K."/>
            <person name="Morin E."/>
            <person name="Salamov A."/>
            <person name="Lipzen A."/>
            <person name="Mereny Z."/>
            <person name="Hegedus B."/>
            <person name="Baldrian P."/>
            <person name="Stursova M."/>
            <person name="Weitz H."/>
            <person name="Taylor A."/>
            <person name="Grigoriev I.V."/>
            <person name="Nagy L.G."/>
            <person name="Martin F."/>
            <person name="Kauserud H."/>
        </authorList>
    </citation>
    <scope>NUCLEOTIDE SEQUENCE</scope>
    <source>
        <strain evidence="3">CBHHK173m</strain>
    </source>
</reference>
<accession>A0AAD6TP73</accession>
<evidence type="ECO:0000313" key="4">
    <source>
        <dbReference type="Proteomes" id="UP001222325"/>
    </source>
</evidence>
<sequence length="264" mass="28035">MSHTLKFLSEVNSRSLTAYAVHALHGIPLNSVQVSRSPRACREGTSRHPLARFRTRDGGAARQTVGFSTLYFPHPNPTAYDRLDANTPAREAAVAPLSLSMTMSRTTFLSDGQSQTTVVTVGAGTQAPASTPPSTPSTHPQTLQNTSPPFDPKHAVPVVPIVAAACALALLGSLALLYFFCCFRRQRLAVCQNDTKAQAQLDLEIPTSAAADAPGPGGRSFSHMTFSAPYVVPQSSTSPSTAAPSTVSVGQQYRTAPVVGRRYR</sequence>
<keyword evidence="2" id="KW-0812">Transmembrane</keyword>
<feature type="transmembrane region" description="Helical" evidence="2">
    <location>
        <begin position="158"/>
        <end position="180"/>
    </location>
</feature>
<evidence type="ECO:0000313" key="3">
    <source>
        <dbReference type="EMBL" id="KAJ7075346.1"/>
    </source>
</evidence>
<organism evidence="3 4">
    <name type="scientific">Mycena belliarum</name>
    <dbReference type="NCBI Taxonomy" id="1033014"/>
    <lineage>
        <taxon>Eukaryota</taxon>
        <taxon>Fungi</taxon>
        <taxon>Dikarya</taxon>
        <taxon>Basidiomycota</taxon>
        <taxon>Agaricomycotina</taxon>
        <taxon>Agaricomycetes</taxon>
        <taxon>Agaricomycetidae</taxon>
        <taxon>Agaricales</taxon>
        <taxon>Marasmiineae</taxon>
        <taxon>Mycenaceae</taxon>
        <taxon>Mycena</taxon>
    </lineage>
</organism>
<keyword evidence="4" id="KW-1185">Reference proteome</keyword>
<dbReference type="EMBL" id="JARJCN010000098">
    <property type="protein sequence ID" value="KAJ7075346.1"/>
    <property type="molecule type" value="Genomic_DNA"/>
</dbReference>
<evidence type="ECO:0000256" key="1">
    <source>
        <dbReference type="SAM" id="MobiDB-lite"/>
    </source>
</evidence>
<dbReference type="Proteomes" id="UP001222325">
    <property type="component" value="Unassembled WGS sequence"/>
</dbReference>
<name>A0AAD6TP73_9AGAR</name>
<keyword evidence="2" id="KW-1133">Transmembrane helix</keyword>
<dbReference type="AlphaFoldDB" id="A0AAD6TP73"/>
<proteinExistence type="predicted"/>
<feature type="region of interest" description="Disordered" evidence="1">
    <location>
        <begin position="124"/>
        <end position="149"/>
    </location>
</feature>